<proteinExistence type="predicted"/>
<evidence type="ECO:0000313" key="1">
    <source>
        <dbReference type="EMBL" id="KKK54039.1"/>
    </source>
</evidence>
<accession>A0A0F8YIP0</accession>
<organism evidence="1">
    <name type="scientific">marine sediment metagenome</name>
    <dbReference type="NCBI Taxonomy" id="412755"/>
    <lineage>
        <taxon>unclassified sequences</taxon>
        <taxon>metagenomes</taxon>
        <taxon>ecological metagenomes</taxon>
    </lineage>
</organism>
<gene>
    <name evidence="1" type="ORF">LCGC14_3088750</name>
</gene>
<name>A0A0F8YIP0_9ZZZZ</name>
<comment type="caution">
    <text evidence="1">The sequence shown here is derived from an EMBL/GenBank/DDBJ whole genome shotgun (WGS) entry which is preliminary data.</text>
</comment>
<dbReference type="EMBL" id="LAZR01066204">
    <property type="protein sequence ID" value="KKK54039.1"/>
    <property type="molecule type" value="Genomic_DNA"/>
</dbReference>
<dbReference type="AlphaFoldDB" id="A0A0F8YIP0"/>
<protein>
    <submittedName>
        <fullName evidence="1">Uncharacterized protein</fullName>
    </submittedName>
</protein>
<reference evidence="1" key="1">
    <citation type="journal article" date="2015" name="Nature">
        <title>Complex archaea that bridge the gap between prokaryotes and eukaryotes.</title>
        <authorList>
            <person name="Spang A."/>
            <person name="Saw J.H."/>
            <person name="Jorgensen S.L."/>
            <person name="Zaremba-Niedzwiedzka K."/>
            <person name="Martijn J."/>
            <person name="Lind A.E."/>
            <person name="van Eijk R."/>
            <person name="Schleper C."/>
            <person name="Guy L."/>
            <person name="Ettema T.J."/>
        </authorList>
    </citation>
    <scope>NUCLEOTIDE SEQUENCE</scope>
</reference>
<sequence>MDTRIKVIATQGFFIGDGMKKHLDLTGKKFGRLTVLEDSKKRQFGKIIWDCLCYCGGIKAILSSNLTTGNTKSCGCLNREVTKNRSLKHGSSGKKDRTYECWEEAEEGHKKILKKQEEETP</sequence>